<evidence type="ECO:0000313" key="1">
    <source>
        <dbReference type="EMBL" id="KKM02305.1"/>
    </source>
</evidence>
<comment type="caution">
    <text evidence="1">The sequence shown here is derived from an EMBL/GenBank/DDBJ whole genome shotgun (WGS) entry which is preliminary data.</text>
</comment>
<dbReference type="AlphaFoldDB" id="A0A0F9GU31"/>
<organism evidence="1">
    <name type="scientific">marine sediment metagenome</name>
    <dbReference type="NCBI Taxonomy" id="412755"/>
    <lineage>
        <taxon>unclassified sequences</taxon>
        <taxon>metagenomes</taxon>
        <taxon>ecological metagenomes</taxon>
    </lineage>
</organism>
<sequence>MPIKSIKSKQDLQNALMRADELWESEPNTPYEDELDALVTIIEAYELNLINDESSRIDV</sequence>
<proteinExistence type="predicted"/>
<reference evidence="1" key="1">
    <citation type="journal article" date="2015" name="Nature">
        <title>Complex archaea that bridge the gap between prokaryotes and eukaryotes.</title>
        <authorList>
            <person name="Spang A."/>
            <person name="Saw J.H."/>
            <person name="Jorgensen S.L."/>
            <person name="Zaremba-Niedzwiedzka K."/>
            <person name="Martijn J."/>
            <person name="Lind A.E."/>
            <person name="van Eijk R."/>
            <person name="Schleper C."/>
            <person name="Guy L."/>
            <person name="Ettema T.J."/>
        </authorList>
    </citation>
    <scope>NUCLEOTIDE SEQUENCE</scope>
</reference>
<name>A0A0F9GU31_9ZZZZ</name>
<gene>
    <name evidence="1" type="ORF">LCGC14_1785740</name>
</gene>
<dbReference type="EMBL" id="LAZR01016970">
    <property type="protein sequence ID" value="KKM02305.1"/>
    <property type="molecule type" value="Genomic_DNA"/>
</dbReference>
<accession>A0A0F9GU31</accession>
<evidence type="ECO:0008006" key="2">
    <source>
        <dbReference type="Google" id="ProtNLM"/>
    </source>
</evidence>
<protein>
    <recommendedName>
        <fullName evidence="2">HTH cro/C1-type domain-containing protein</fullName>
    </recommendedName>
</protein>